<accession>A0A835WEX2</accession>
<evidence type="ECO:0000256" key="6">
    <source>
        <dbReference type="ARBA" id="ARBA00023229"/>
    </source>
</evidence>
<dbReference type="Proteomes" id="UP000650467">
    <property type="component" value="Unassembled WGS sequence"/>
</dbReference>
<evidence type="ECO:0000256" key="2">
    <source>
        <dbReference type="ARBA" id="ARBA00006706"/>
    </source>
</evidence>
<dbReference type="EMBL" id="JAEHOC010000001">
    <property type="protein sequence ID" value="KAG2445981.1"/>
    <property type="molecule type" value="Genomic_DNA"/>
</dbReference>
<dbReference type="SFLD" id="SFLDS00005">
    <property type="entry name" value="Isoprenoid_Synthase_Type_I"/>
    <property type="match status" value="1"/>
</dbReference>
<dbReference type="InterPro" id="IPR033749">
    <property type="entry name" value="Polyprenyl_synt_CS"/>
</dbReference>
<reference evidence="9" key="1">
    <citation type="journal article" date="2020" name="bioRxiv">
        <title>Comparative genomics of Chlamydomonas.</title>
        <authorList>
            <person name="Craig R.J."/>
            <person name="Hasan A.R."/>
            <person name="Ness R.W."/>
            <person name="Keightley P.D."/>
        </authorList>
    </citation>
    <scope>NUCLEOTIDE SEQUENCE</scope>
    <source>
        <strain evidence="9">SAG 7.73</strain>
    </source>
</reference>
<dbReference type="PROSITE" id="PS00444">
    <property type="entry name" value="POLYPRENYL_SYNTHASE_2"/>
    <property type="match status" value="1"/>
</dbReference>
<sequence length="410" mass="44575">MSLKQALRQAGGLLSAAASSSSCSGAVSSLLNGALDVRPALHRLFLTAAVPQGYIQTWAEVHDRRVEPFSVVQQEVDVVSERLRHSVTTGIPALKTAAEYFFRRGIEGKRLRPTLALLMSSALSPAAPSPEYLQVDTRPPAEHPPETRRRQQRLAEIAELIHVASLLHDDVIDDAQTRRGVLSLNTSVGNKTAILAGDFLLARASVTLASLRNSEIVELMSQVLEHLVSGEIMQMTATSEQLLDLEHYLAKTYCKTASLMANSSRSVAVLASAPPEVCDMAWSYGRHLGIAFQVVDDLLDLTGSSSVLGKPALNDMRSGLATAPVLFAAQEEPALRPLILRRFKHDGDVTKAMSLIERTQGLRRAEELAAQHAKAAADMIRCLPTAQSDHAEIAREALIQITHRVLTRKK</sequence>
<dbReference type="GO" id="GO:0008299">
    <property type="term" value="P:isoprenoid biosynthetic process"/>
    <property type="evidence" value="ECO:0007669"/>
    <property type="project" value="UniProtKB-KW"/>
</dbReference>
<proteinExistence type="inferred from homology"/>
<dbReference type="PROSITE" id="PS00723">
    <property type="entry name" value="POLYPRENYL_SYNTHASE_1"/>
    <property type="match status" value="1"/>
</dbReference>
<comment type="caution">
    <text evidence="9">The sequence shown here is derived from an EMBL/GenBank/DDBJ whole genome shotgun (WGS) entry which is preliminary data.</text>
</comment>
<keyword evidence="6" id="KW-0414">Isoprene biosynthesis</keyword>
<dbReference type="InterPro" id="IPR008949">
    <property type="entry name" value="Isoprenoid_synthase_dom_sf"/>
</dbReference>
<dbReference type="Pfam" id="PF00348">
    <property type="entry name" value="polyprenyl_synt"/>
    <property type="match status" value="1"/>
</dbReference>
<dbReference type="GO" id="GO:0006744">
    <property type="term" value="P:ubiquinone biosynthetic process"/>
    <property type="evidence" value="ECO:0007669"/>
    <property type="project" value="TreeGrafter"/>
</dbReference>
<dbReference type="PANTHER" id="PTHR12001">
    <property type="entry name" value="GERANYLGERANYL PYROPHOSPHATE SYNTHASE"/>
    <property type="match status" value="1"/>
</dbReference>
<keyword evidence="3 7" id="KW-0808">Transferase</keyword>
<dbReference type="SUPFAM" id="SSF48576">
    <property type="entry name" value="Terpenoid synthases"/>
    <property type="match status" value="1"/>
</dbReference>
<evidence type="ECO:0000256" key="3">
    <source>
        <dbReference type="ARBA" id="ARBA00022679"/>
    </source>
</evidence>
<dbReference type="Gene3D" id="1.10.600.10">
    <property type="entry name" value="Farnesyl Diphosphate Synthase"/>
    <property type="match status" value="1"/>
</dbReference>
<dbReference type="GO" id="GO:0046872">
    <property type="term" value="F:metal ion binding"/>
    <property type="evidence" value="ECO:0007669"/>
    <property type="project" value="UniProtKB-KW"/>
</dbReference>
<keyword evidence="4" id="KW-0479">Metal-binding</keyword>
<comment type="cofactor">
    <cofactor evidence="1">
        <name>Mg(2+)</name>
        <dbReference type="ChEBI" id="CHEBI:18420"/>
    </cofactor>
</comment>
<evidence type="ECO:0000256" key="8">
    <source>
        <dbReference type="SAM" id="MobiDB-lite"/>
    </source>
</evidence>
<dbReference type="PANTHER" id="PTHR12001:SF69">
    <property type="entry name" value="ALL TRANS-POLYPRENYL-DIPHOSPHATE SYNTHASE PDSS1"/>
    <property type="match status" value="1"/>
</dbReference>
<evidence type="ECO:0000256" key="1">
    <source>
        <dbReference type="ARBA" id="ARBA00001946"/>
    </source>
</evidence>
<evidence type="ECO:0000313" key="10">
    <source>
        <dbReference type="Proteomes" id="UP000650467"/>
    </source>
</evidence>
<dbReference type="OrthoDB" id="9927103at2759"/>
<feature type="region of interest" description="Disordered" evidence="8">
    <location>
        <begin position="129"/>
        <end position="150"/>
    </location>
</feature>
<dbReference type="CDD" id="cd00685">
    <property type="entry name" value="Trans_IPPS_HT"/>
    <property type="match status" value="1"/>
</dbReference>
<organism evidence="9 10">
    <name type="scientific">Chlamydomonas incerta</name>
    <dbReference type="NCBI Taxonomy" id="51695"/>
    <lineage>
        <taxon>Eukaryota</taxon>
        <taxon>Viridiplantae</taxon>
        <taxon>Chlorophyta</taxon>
        <taxon>core chlorophytes</taxon>
        <taxon>Chlorophyceae</taxon>
        <taxon>CS clade</taxon>
        <taxon>Chlamydomonadales</taxon>
        <taxon>Chlamydomonadaceae</taxon>
        <taxon>Chlamydomonas</taxon>
    </lineage>
</organism>
<feature type="compositionally biased region" description="Basic and acidic residues" evidence="8">
    <location>
        <begin position="139"/>
        <end position="149"/>
    </location>
</feature>
<evidence type="ECO:0000256" key="7">
    <source>
        <dbReference type="RuleBase" id="RU004466"/>
    </source>
</evidence>
<gene>
    <name evidence="9" type="ORF">HXX76_000584</name>
</gene>
<evidence type="ECO:0000256" key="4">
    <source>
        <dbReference type="ARBA" id="ARBA00022723"/>
    </source>
</evidence>
<dbReference type="AlphaFoldDB" id="A0A835WEX2"/>
<keyword evidence="5" id="KW-0460">Magnesium</keyword>
<dbReference type="PROSITE" id="PS51257">
    <property type="entry name" value="PROKAR_LIPOPROTEIN"/>
    <property type="match status" value="1"/>
</dbReference>
<keyword evidence="10" id="KW-1185">Reference proteome</keyword>
<dbReference type="InterPro" id="IPR000092">
    <property type="entry name" value="Polyprenyl_synt"/>
</dbReference>
<evidence type="ECO:0000256" key="5">
    <source>
        <dbReference type="ARBA" id="ARBA00022842"/>
    </source>
</evidence>
<dbReference type="GO" id="GO:1990234">
    <property type="term" value="C:transferase complex"/>
    <property type="evidence" value="ECO:0007669"/>
    <property type="project" value="TreeGrafter"/>
</dbReference>
<dbReference type="GO" id="GO:0004659">
    <property type="term" value="F:prenyltransferase activity"/>
    <property type="evidence" value="ECO:0007669"/>
    <property type="project" value="InterPro"/>
</dbReference>
<protein>
    <submittedName>
        <fullName evidence="9">Uncharacterized protein</fullName>
    </submittedName>
</protein>
<evidence type="ECO:0000313" key="9">
    <source>
        <dbReference type="EMBL" id="KAG2445981.1"/>
    </source>
</evidence>
<name>A0A835WEX2_CHLIN</name>
<comment type="similarity">
    <text evidence="2 7">Belongs to the FPP/GGPP synthase family.</text>
</comment>